<evidence type="ECO:0000313" key="11">
    <source>
        <dbReference type="Proteomes" id="UP001140510"/>
    </source>
</evidence>
<keyword evidence="11" id="KW-1185">Reference proteome</keyword>
<evidence type="ECO:0000256" key="3">
    <source>
        <dbReference type="ARBA" id="ARBA00022617"/>
    </source>
</evidence>
<dbReference type="GO" id="GO:0004601">
    <property type="term" value="F:peroxidase activity"/>
    <property type="evidence" value="ECO:0007669"/>
    <property type="project" value="UniProtKB-KW"/>
</dbReference>
<evidence type="ECO:0000256" key="5">
    <source>
        <dbReference type="ARBA" id="ARBA00023002"/>
    </source>
</evidence>
<proteinExistence type="inferred from homology"/>
<comment type="similarity">
    <text evidence="7">Belongs to the chloroperoxidase family.</text>
</comment>
<dbReference type="Gene3D" id="1.10.489.10">
    <property type="entry name" value="Chloroperoxidase-like"/>
    <property type="match status" value="1"/>
</dbReference>
<comment type="caution">
    <text evidence="10">The sequence shown here is derived from an EMBL/GenBank/DDBJ whole genome shotgun (WGS) entry which is preliminary data.</text>
</comment>
<dbReference type="SUPFAM" id="SSF47571">
    <property type="entry name" value="Cloroperoxidase"/>
    <property type="match status" value="1"/>
</dbReference>
<evidence type="ECO:0000256" key="8">
    <source>
        <dbReference type="SAM" id="SignalP"/>
    </source>
</evidence>
<protein>
    <recommendedName>
        <fullName evidence="9">Heme haloperoxidase family profile domain-containing protein</fullName>
    </recommendedName>
</protein>
<dbReference type="AlphaFoldDB" id="A0A9W8ZI85"/>
<feature type="chain" id="PRO_5040785267" description="Heme haloperoxidase family profile domain-containing protein" evidence="8">
    <location>
        <begin position="16"/>
        <end position="259"/>
    </location>
</feature>
<keyword evidence="5" id="KW-0560">Oxidoreductase</keyword>
<evidence type="ECO:0000256" key="2">
    <source>
        <dbReference type="ARBA" id="ARBA00022559"/>
    </source>
</evidence>
<dbReference type="Proteomes" id="UP001140510">
    <property type="component" value="Unassembled WGS sequence"/>
</dbReference>
<keyword evidence="3" id="KW-0349">Heme</keyword>
<evidence type="ECO:0000313" key="10">
    <source>
        <dbReference type="EMBL" id="KAJ4407951.1"/>
    </source>
</evidence>
<sequence length="259" mass="27763">MRFYTLFSLVSAAAALPSQIRRADNFTVQPWIAASADDSRGPCPMMNTLANHGYLSVTDKETNSPRNGRDITIEMFGEAINTALGWSTQVGTIPATGAFKALGVSANFTIDLEQLNNRTSGLERPASLARADDSNDVVPARVQAVLDDSNDKKYLTAASLGASRHRVELASPLTAAQQSPAQGEAGFVLALMMDGTVPAAGTEAVDYTQLKAFKSWAKEWLTFERLPTELGWRPSTREVSFADLAPINAAIKQAQSALA</sequence>
<dbReference type="EMBL" id="JAPEVA010000018">
    <property type="protein sequence ID" value="KAJ4407951.1"/>
    <property type="molecule type" value="Genomic_DNA"/>
</dbReference>
<name>A0A9W8ZI85_9PLEO</name>
<keyword evidence="8" id="KW-0732">Signal</keyword>
<dbReference type="GO" id="GO:0046872">
    <property type="term" value="F:metal ion binding"/>
    <property type="evidence" value="ECO:0007669"/>
    <property type="project" value="UniProtKB-KW"/>
</dbReference>
<dbReference type="PANTHER" id="PTHR33577:SF9">
    <property type="entry name" value="PEROXIDASE STCC"/>
    <property type="match status" value="1"/>
</dbReference>
<gene>
    <name evidence="10" type="ORF">N0V91_003617</name>
</gene>
<reference evidence="10" key="1">
    <citation type="submission" date="2022-10" db="EMBL/GenBank/DDBJ databases">
        <title>Tapping the CABI collections for fungal endophytes: first genome assemblies for Collariella, Neodidymelliopsis, Ascochyta clinopodiicola, Didymella pomorum, Didymosphaeria variabile, Neocosmospora piperis and Neocucurbitaria cava.</title>
        <authorList>
            <person name="Hill R."/>
        </authorList>
    </citation>
    <scope>NUCLEOTIDE SEQUENCE</scope>
    <source>
        <strain evidence="10">IMI 355091</strain>
    </source>
</reference>
<keyword evidence="2" id="KW-0575">Peroxidase</keyword>
<evidence type="ECO:0000259" key="9">
    <source>
        <dbReference type="PROSITE" id="PS51405"/>
    </source>
</evidence>
<dbReference type="InterPro" id="IPR000028">
    <property type="entry name" value="Chloroperoxidase"/>
</dbReference>
<evidence type="ECO:0000256" key="1">
    <source>
        <dbReference type="ARBA" id="ARBA00001970"/>
    </source>
</evidence>
<dbReference type="PROSITE" id="PS51405">
    <property type="entry name" value="HEME_HALOPEROXIDASE"/>
    <property type="match status" value="1"/>
</dbReference>
<accession>A0A9W8ZI85</accession>
<evidence type="ECO:0000256" key="4">
    <source>
        <dbReference type="ARBA" id="ARBA00022723"/>
    </source>
</evidence>
<keyword evidence="4" id="KW-0479">Metal-binding</keyword>
<comment type="cofactor">
    <cofactor evidence="1">
        <name>heme b</name>
        <dbReference type="ChEBI" id="CHEBI:60344"/>
    </cofactor>
</comment>
<organism evidence="10 11">
    <name type="scientific">Didymella pomorum</name>
    <dbReference type="NCBI Taxonomy" id="749634"/>
    <lineage>
        <taxon>Eukaryota</taxon>
        <taxon>Fungi</taxon>
        <taxon>Dikarya</taxon>
        <taxon>Ascomycota</taxon>
        <taxon>Pezizomycotina</taxon>
        <taxon>Dothideomycetes</taxon>
        <taxon>Pleosporomycetidae</taxon>
        <taxon>Pleosporales</taxon>
        <taxon>Pleosporineae</taxon>
        <taxon>Didymellaceae</taxon>
        <taxon>Didymella</taxon>
    </lineage>
</organism>
<dbReference type="PANTHER" id="PTHR33577">
    <property type="entry name" value="STERIGMATOCYSTIN BIOSYNTHESIS PEROXIDASE STCC-RELATED"/>
    <property type="match status" value="1"/>
</dbReference>
<dbReference type="Pfam" id="PF01328">
    <property type="entry name" value="Peroxidase_2"/>
    <property type="match status" value="1"/>
</dbReference>
<dbReference type="InterPro" id="IPR036851">
    <property type="entry name" value="Chloroperoxidase-like_sf"/>
</dbReference>
<keyword evidence="6" id="KW-0408">Iron</keyword>
<evidence type="ECO:0000256" key="7">
    <source>
        <dbReference type="ARBA" id="ARBA00025795"/>
    </source>
</evidence>
<feature type="signal peptide" evidence="8">
    <location>
        <begin position="1"/>
        <end position="15"/>
    </location>
</feature>
<dbReference type="OrthoDB" id="407298at2759"/>
<feature type="domain" description="Heme haloperoxidase family profile" evidence="9">
    <location>
        <begin position="27"/>
        <end position="246"/>
    </location>
</feature>
<evidence type="ECO:0000256" key="6">
    <source>
        <dbReference type="ARBA" id="ARBA00023004"/>
    </source>
</evidence>